<dbReference type="Proteomes" id="UP000198357">
    <property type="component" value="Chromosome"/>
</dbReference>
<gene>
    <name evidence="1" type="ORF">XcvCFBP7111P_00170</name>
</gene>
<evidence type="ECO:0000313" key="2">
    <source>
        <dbReference type="Proteomes" id="UP000198357"/>
    </source>
</evidence>
<protein>
    <submittedName>
        <fullName evidence="1">Uncharacterized protein</fullName>
    </submittedName>
</protein>
<proteinExistence type="predicted"/>
<sequence length="64" mass="7057">MGKAPGRCVIGKERQRQKERIGSLKQADVALVRQSVLPALLRTLPQRHDAPCRCSCTIKSARCA</sequence>
<evidence type="ECO:0000313" key="1">
    <source>
        <dbReference type="EMBL" id="ASK90164.1"/>
    </source>
</evidence>
<name>A0AB33C5D8_XANCI</name>
<dbReference type="AlphaFoldDB" id="A0AB33C5D8"/>
<reference evidence="1 2" key="1">
    <citation type="submission" date="2017-06" db="EMBL/GenBank/DDBJ databases">
        <title>First complete genome sequences of Xanthomonas citri pv. vignicola strains CFBP 7111, CFBP 7112 and CFBP 7113 using long-read technology.</title>
        <authorList>
            <person name="Ruh M."/>
            <person name="Briand M."/>
            <person name="Bonneau S."/>
            <person name="Jacques M.A."/>
            <person name="Chen N.W.G."/>
        </authorList>
    </citation>
    <scope>NUCLEOTIDE SEQUENCE [LARGE SCALE GENOMIC DNA]</scope>
    <source>
        <strain evidence="1 2">CFBP7111</strain>
    </source>
</reference>
<dbReference type="EMBL" id="CP022263">
    <property type="protein sequence ID" value="ASK90164.1"/>
    <property type="molecule type" value="Genomic_DNA"/>
</dbReference>
<accession>A0AB33C5D8</accession>
<organism evidence="1 2">
    <name type="scientific">Xanthomonas citri pv. vignicola</name>
    <dbReference type="NCBI Taxonomy" id="473426"/>
    <lineage>
        <taxon>Bacteria</taxon>
        <taxon>Pseudomonadati</taxon>
        <taxon>Pseudomonadota</taxon>
        <taxon>Gammaproteobacteria</taxon>
        <taxon>Lysobacterales</taxon>
        <taxon>Lysobacteraceae</taxon>
        <taxon>Xanthomonas</taxon>
    </lineage>
</organism>